<dbReference type="Pfam" id="PF05065">
    <property type="entry name" value="Phage_capsid"/>
    <property type="match status" value="1"/>
</dbReference>
<comment type="caution">
    <text evidence="3">The sequence shown here is derived from an EMBL/GenBank/DDBJ whole genome shotgun (WGS) entry which is preliminary data.</text>
</comment>
<sequence length="387" mass="42080">MTIKLTNHTAAYNDAKKAYAKVVKNEGSTPEQIESAWNTMQDELVNSLRTQITEAVQTQNADQTILAARGVNVLTSEETKFFNAVVQSDGFTDDIILPETTVDRIFDDLTTDHPFLTEINLQKKGLVTRIIKSDPSGAAVWGKVFGEIKGQLEAAFSEEKVTQSKLTAFVVLPKDLDTFGPAWIESYVRTQIAETFAVALENGFINGVGPVKDQPIGLIRDLDAAVDPATGHAKKAIAGTLTFADSKTTVKELAQVMSYLSTKSNGKSVKIGGKVVLVVNPIDSWEVKAQYTFLNANGTYVTALPFNLRIVESEFATAGEVIAFVNNRYDAYTAGGVQINKFDQTLALEDCYLYTAKQFAFGKADDNKATAIYTLSISNTPTTTPEG</sequence>
<evidence type="ECO:0000313" key="4">
    <source>
        <dbReference type="Proteomes" id="UP001307168"/>
    </source>
</evidence>
<dbReference type="EMBL" id="JARNBH010000002">
    <property type="protein sequence ID" value="MEC0271914.1"/>
    <property type="molecule type" value="Genomic_DNA"/>
</dbReference>
<dbReference type="Proteomes" id="UP001307168">
    <property type="component" value="Unassembled WGS sequence"/>
</dbReference>
<comment type="subcellular location">
    <subcellularLocation>
        <location evidence="1">Virion</location>
    </subcellularLocation>
</comment>
<reference evidence="3 4" key="1">
    <citation type="submission" date="2023-03" db="EMBL/GenBank/DDBJ databases">
        <title>Bacillus Genome Sequencing.</title>
        <authorList>
            <person name="Dunlap C."/>
        </authorList>
    </citation>
    <scope>NUCLEOTIDE SEQUENCE [LARGE SCALE GENOMIC DNA]</scope>
    <source>
        <strain evidence="3 4">B-41290</strain>
    </source>
</reference>
<dbReference type="InterPro" id="IPR024455">
    <property type="entry name" value="Phage_capsid"/>
</dbReference>
<evidence type="ECO:0000313" key="3">
    <source>
        <dbReference type="EMBL" id="MEC0271914.1"/>
    </source>
</evidence>
<proteinExistence type="predicted"/>
<evidence type="ECO:0000259" key="2">
    <source>
        <dbReference type="Pfam" id="PF05065"/>
    </source>
</evidence>
<keyword evidence="4" id="KW-1185">Reference proteome</keyword>
<organism evidence="3 4">
    <name type="scientific">Peribacillus castrilensis</name>
    <dbReference type="NCBI Taxonomy" id="2897690"/>
    <lineage>
        <taxon>Bacteria</taxon>
        <taxon>Bacillati</taxon>
        <taxon>Bacillota</taxon>
        <taxon>Bacilli</taxon>
        <taxon>Bacillales</taxon>
        <taxon>Bacillaceae</taxon>
        <taxon>Peribacillus</taxon>
    </lineage>
</organism>
<accession>A0AAW9N9N7</accession>
<name>A0AAW9N9N7_9BACI</name>
<dbReference type="NCBIfam" id="TIGR01554">
    <property type="entry name" value="major_cap_HK97"/>
    <property type="match status" value="1"/>
</dbReference>
<dbReference type="SUPFAM" id="SSF56563">
    <property type="entry name" value="Major capsid protein gp5"/>
    <property type="match status" value="1"/>
</dbReference>
<dbReference type="RefSeq" id="WP_367406021.1">
    <property type="nucleotide sequence ID" value="NZ_JARNBH010000002.1"/>
</dbReference>
<evidence type="ECO:0000256" key="1">
    <source>
        <dbReference type="ARBA" id="ARBA00004328"/>
    </source>
</evidence>
<protein>
    <submittedName>
        <fullName evidence="3">Phage major capsid protein</fullName>
    </submittedName>
</protein>
<dbReference type="InterPro" id="IPR054612">
    <property type="entry name" value="Phage_capsid-like_C"/>
</dbReference>
<feature type="domain" description="Phage capsid-like C-terminal" evidence="2">
    <location>
        <begin position="97"/>
        <end position="316"/>
    </location>
</feature>
<dbReference type="AlphaFoldDB" id="A0AAW9N9N7"/>
<gene>
    <name evidence="3" type="ORF">P4706_02295</name>
</gene>